<keyword evidence="2" id="KW-1185">Reference proteome</keyword>
<dbReference type="EMBL" id="CP109109">
    <property type="protein sequence ID" value="WSC01553.1"/>
    <property type="molecule type" value="Genomic_DNA"/>
</dbReference>
<proteinExistence type="predicted"/>
<dbReference type="Proteomes" id="UP001348369">
    <property type="component" value="Chromosome"/>
</dbReference>
<name>A0ACD4ZSR5_9ACTN</name>
<sequence length="264" mass="28637">MTTAPAPAAADTPSPYVEVTPRYLAGPGEARYVIGPLSAVGWRNVSAPHSPVIRLITPDGRVRLTVDPDPDQWFWRIHAQAVAGSGEASWEVTFSARVPAEILAGFTNALILPEPAIQARPLAPLAAGGWTVDDLGSHWALSPDHAVSLTHATVDDSTRPWFAQTSVPRGNGFDEVWAARFGEHTPHYLITAFTTALADTAPLVRHRSRTPPMARSALVTRPSDVTADSIREQLASRERAARTIRRTRLPRSPAVPDPKPGRRR</sequence>
<organism evidence="1 2">
    <name type="scientific">Streptomyces scopuliridis</name>
    <dbReference type="NCBI Taxonomy" id="452529"/>
    <lineage>
        <taxon>Bacteria</taxon>
        <taxon>Bacillati</taxon>
        <taxon>Actinomycetota</taxon>
        <taxon>Actinomycetes</taxon>
        <taxon>Kitasatosporales</taxon>
        <taxon>Streptomycetaceae</taxon>
        <taxon>Streptomyces</taxon>
    </lineage>
</organism>
<protein>
    <submittedName>
        <fullName evidence="1">DUF317 domain-containing protein</fullName>
    </submittedName>
</protein>
<evidence type="ECO:0000313" key="1">
    <source>
        <dbReference type="EMBL" id="WSC01553.1"/>
    </source>
</evidence>
<reference evidence="1" key="1">
    <citation type="submission" date="2022-10" db="EMBL/GenBank/DDBJ databases">
        <title>The complete genomes of actinobacterial strains from the NBC collection.</title>
        <authorList>
            <person name="Joergensen T.S."/>
            <person name="Alvarez Arevalo M."/>
            <person name="Sterndorff E.B."/>
            <person name="Faurdal D."/>
            <person name="Vuksanovic O."/>
            <person name="Mourched A.-S."/>
            <person name="Charusanti P."/>
            <person name="Shaw S."/>
            <person name="Blin K."/>
            <person name="Weber T."/>
        </authorList>
    </citation>
    <scope>NUCLEOTIDE SEQUENCE</scope>
    <source>
        <strain evidence="1">NBC 01771</strain>
    </source>
</reference>
<gene>
    <name evidence="1" type="ORF">OG835_34135</name>
</gene>
<evidence type="ECO:0000313" key="2">
    <source>
        <dbReference type="Proteomes" id="UP001348369"/>
    </source>
</evidence>
<accession>A0ACD4ZSR5</accession>